<reference evidence="2" key="1">
    <citation type="journal article" date="2006" name="PLoS Biol.">
        <title>Macronuclear genome sequence of the ciliate Tetrahymena thermophila, a model eukaryote.</title>
        <authorList>
            <person name="Eisen J.A."/>
            <person name="Coyne R.S."/>
            <person name="Wu M."/>
            <person name="Wu D."/>
            <person name="Thiagarajan M."/>
            <person name="Wortman J.R."/>
            <person name="Badger J.H."/>
            <person name="Ren Q."/>
            <person name="Amedeo P."/>
            <person name="Jones K.M."/>
            <person name="Tallon L.J."/>
            <person name="Delcher A.L."/>
            <person name="Salzberg S.L."/>
            <person name="Silva J.C."/>
            <person name="Haas B.J."/>
            <person name="Majoros W.H."/>
            <person name="Farzad M."/>
            <person name="Carlton J.M."/>
            <person name="Smith R.K. Jr."/>
            <person name="Garg J."/>
            <person name="Pearlman R.E."/>
            <person name="Karrer K.M."/>
            <person name="Sun L."/>
            <person name="Manning G."/>
            <person name="Elde N.C."/>
            <person name="Turkewitz A.P."/>
            <person name="Asai D.J."/>
            <person name="Wilkes D.E."/>
            <person name="Wang Y."/>
            <person name="Cai H."/>
            <person name="Collins K."/>
            <person name="Stewart B.A."/>
            <person name="Lee S.R."/>
            <person name="Wilamowska K."/>
            <person name="Weinberg Z."/>
            <person name="Ruzzo W.L."/>
            <person name="Wloga D."/>
            <person name="Gaertig J."/>
            <person name="Frankel J."/>
            <person name="Tsao C.-C."/>
            <person name="Gorovsky M.A."/>
            <person name="Keeling P.J."/>
            <person name="Waller R.F."/>
            <person name="Patron N.J."/>
            <person name="Cherry J.M."/>
            <person name="Stover N.A."/>
            <person name="Krieger C.J."/>
            <person name="del Toro C."/>
            <person name="Ryder H.F."/>
            <person name="Williamson S.C."/>
            <person name="Barbeau R.A."/>
            <person name="Hamilton E.P."/>
            <person name="Orias E."/>
        </authorList>
    </citation>
    <scope>NUCLEOTIDE SEQUENCE [LARGE SCALE GENOMIC DNA]</scope>
    <source>
        <strain evidence="2">SB210</strain>
    </source>
</reference>
<dbReference type="GeneID" id="24436866"/>
<proteinExistence type="predicted"/>
<dbReference type="Proteomes" id="UP000009168">
    <property type="component" value="Unassembled WGS sequence"/>
</dbReference>
<dbReference type="EMBL" id="GG662845">
    <property type="protein sequence ID" value="EWS76401.1"/>
    <property type="molecule type" value="Genomic_DNA"/>
</dbReference>
<evidence type="ECO:0000313" key="2">
    <source>
        <dbReference type="Proteomes" id="UP000009168"/>
    </source>
</evidence>
<keyword evidence="2" id="KW-1185">Reference proteome</keyword>
<dbReference type="RefSeq" id="XP_012651185.1">
    <property type="nucleotide sequence ID" value="XM_012795731.1"/>
</dbReference>
<protein>
    <submittedName>
        <fullName evidence="1">Uncharacterized protein</fullName>
    </submittedName>
</protein>
<name>W7XKC3_TETTS</name>
<dbReference type="AlphaFoldDB" id="W7XKC3"/>
<dbReference type="KEGG" id="tet:TTHERM_000024479"/>
<gene>
    <name evidence="1" type="ORF">TTHERM_000024479</name>
</gene>
<organism evidence="1 2">
    <name type="scientific">Tetrahymena thermophila (strain SB210)</name>
    <dbReference type="NCBI Taxonomy" id="312017"/>
    <lineage>
        <taxon>Eukaryota</taxon>
        <taxon>Sar</taxon>
        <taxon>Alveolata</taxon>
        <taxon>Ciliophora</taxon>
        <taxon>Intramacronucleata</taxon>
        <taxon>Oligohymenophorea</taxon>
        <taxon>Hymenostomatida</taxon>
        <taxon>Tetrahymenina</taxon>
        <taxon>Tetrahymenidae</taxon>
        <taxon>Tetrahymena</taxon>
    </lineage>
</organism>
<sequence length="107" mass="13151">MKKKKKQNKKEKYINKIKSQLINKLKEFNFFQICFKTKQYYNSKQINYFYLKLSTKFEILVQFAKANPKLNALWSPIQLDLFKYRRKNIKQLINFFIQLKGKNKETI</sequence>
<accession>W7XKC3</accession>
<evidence type="ECO:0000313" key="1">
    <source>
        <dbReference type="EMBL" id="EWS76401.1"/>
    </source>
</evidence>
<dbReference type="InParanoid" id="W7XKC3"/>